<name>B9CMG6_LANR4</name>
<protein>
    <submittedName>
        <fullName evidence="1">Uncharacterized protein</fullName>
    </submittedName>
</protein>
<reference evidence="1 2" key="1">
    <citation type="submission" date="2009-01" db="EMBL/GenBank/DDBJ databases">
        <authorList>
            <person name="Madupu R."/>
            <person name="Sebastian Y."/>
            <person name="Durkin A.S."/>
            <person name="Torralba M."/>
            <person name="Methe B."/>
            <person name="Sutton G.G."/>
            <person name="Strausberg R.L."/>
            <person name="Nelson K.E."/>
        </authorList>
    </citation>
    <scope>NUCLEOTIDE SEQUENCE [LARGE SCALE GENOMIC DNA]</scope>
    <source>
        <strain evidence="1 2">ATCC 49626</strain>
    </source>
</reference>
<evidence type="ECO:0000313" key="2">
    <source>
        <dbReference type="Proteomes" id="UP000004070"/>
    </source>
</evidence>
<accession>B9CMG6</accession>
<comment type="caution">
    <text evidence="1">The sequence shown here is derived from an EMBL/GenBank/DDBJ whole genome shotgun (WGS) entry which is preliminary data.</text>
</comment>
<dbReference type="AlphaFoldDB" id="B9CMG6"/>
<evidence type="ECO:0000313" key="1">
    <source>
        <dbReference type="EMBL" id="EEE17352.1"/>
    </source>
</evidence>
<sequence length="39" mass="4327">MFWSSVILTGNQTLEAALSRAYPFWSSVILTGNQTPILL</sequence>
<dbReference type="EMBL" id="ACFE01000002">
    <property type="protein sequence ID" value="EEE17352.1"/>
    <property type="molecule type" value="Genomic_DNA"/>
</dbReference>
<proteinExistence type="predicted"/>
<gene>
    <name evidence="1" type="ORF">ATORI0001_1508</name>
</gene>
<dbReference type="Proteomes" id="UP000004070">
    <property type="component" value="Unassembled WGS sequence"/>
</dbReference>
<organism evidence="1 2">
    <name type="scientific">Lancefieldella rimae (strain ATCC 49626 / DSM 7090 / CCUG 31168 / NBRC 15546 / VPI D140H-11A)</name>
    <name type="common">Atopobium rimae</name>
    <dbReference type="NCBI Taxonomy" id="553184"/>
    <lineage>
        <taxon>Bacteria</taxon>
        <taxon>Bacillati</taxon>
        <taxon>Actinomycetota</taxon>
        <taxon>Coriobacteriia</taxon>
        <taxon>Coriobacteriales</taxon>
        <taxon>Atopobiaceae</taxon>
        <taxon>Lancefieldella</taxon>
    </lineage>
</organism>